<protein>
    <recommendedName>
        <fullName evidence="3">SSCRP protein</fullName>
    </recommendedName>
</protein>
<keyword evidence="2" id="KW-1185">Reference proteome</keyword>
<sequence>MKVNNHIFHTHGTERTNELTKAIAKQCPSLLLTLVALALALPAEQQAQNNNIDPNRRFTCPAKVQDFCSASNIHSGCTADGRFTSSAMDTCGDCRCS</sequence>
<reference evidence="1 2" key="1">
    <citation type="submission" date="2018-01" db="EMBL/GenBank/DDBJ databases">
        <title>Genome characterization of the sugarcane-associated fungus Trichoderma ghanense CCMA-1212 and their application in lignocelulose bioconversion.</title>
        <authorList>
            <person name="Steindorff A.S."/>
            <person name="Mendes T.D."/>
            <person name="Vilela E.S.D."/>
            <person name="Rodrigues D.S."/>
            <person name="Formighieri E.F."/>
            <person name="Melo I.S."/>
            <person name="Favaro L.C.L."/>
        </authorList>
    </citation>
    <scope>NUCLEOTIDE SEQUENCE [LARGE SCALE GENOMIC DNA]</scope>
    <source>
        <strain evidence="1 2">CCMA-1212</strain>
    </source>
</reference>
<name>A0ABY2GYK7_9HYPO</name>
<evidence type="ECO:0000313" key="1">
    <source>
        <dbReference type="EMBL" id="TFB01058.1"/>
    </source>
</evidence>
<evidence type="ECO:0000313" key="2">
    <source>
        <dbReference type="Proteomes" id="UP001642720"/>
    </source>
</evidence>
<dbReference type="GeneID" id="300578498"/>
<accession>A0ABY2GYK7</accession>
<dbReference type="Proteomes" id="UP001642720">
    <property type="component" value="Unassembled WGS sequence"/>
</dbReference>
<gene>
    <name evidence="1" type="ORF">CCMA1212_006853</name>
</gene>
<proteinExistence type="predicted"/>
<organism evidence="1 2">
    <name type="scientific">Trichoderma ghanense</name>
    <dbReference type="NCBI Taxonomy" id="65468"/>
    <lineage>
        <taxon>Eukaryota</taxon>
        <taxon>Fungi</taxon>
        <taxon>Dikarya</taxon>
        <taxon>Ascomycota</taxon>
        <taxon>Pezizomycotina</taxon>
        <taxon>Sordariomycetes</taxon>
        <taxon>Hypocreomycetidae</taxon>
        <taxon>Hypocreales</taxon>
        <taxon>Hypocreaceae</taxon>
        <taxon>Trichoderma</taxon>
    </lineage>
</organism>
<dbReference type="RefSeq" id="XP_073557259.1">
    <property type="nucleotide sequence ID" value="XM_073704048.1"/>
</dbReference>
<dbReference type="EMBL" id="PPTA01000009">
    <property type="protein sequence ID" value="TFB01058.1"/>
    <property type="molecule type" value="Genomic_DNA"/>
</dbReference>
<evidence type="ECO:0008006" key="3">
    <source>
        <dbReference type="Google" id="ProtNLM"/>
    </source>
</evidence>
<comment type="caution">
    <text evidence="1">The sequence shown here is derived from an EMBL/GenBank/DDBJ whole genome shotgun (WGS) entry which is preliminary data.</text>
</comment>